<evidence type="ECO:0000259" key="1">
    <source>
        <dbReference type="Pfam" id="PF13640"/>
    </source>
</evidence>
<dbReference type="Proteomes" id="UP000636479">
    <property type="component" value="Unassembled WGS sequence"/>
</dbReference>
<dbReference type="GO" id="GO:0051213">
    <property type="term" value="F:dioxygenase activity"/>
    <property type="evidence" value="ECO:0007669"/>
    <property type="project" value="UniProtKB-KW"/>
</dbReference>
<dbReference type="Gene3D" id="2.60.120.620">
    <property type="entry name" value="q2cbj1_9rhob like domain"/>
    <property type="match status" value="1"/>
</dbReference>
<keyword evidence="3" id="KW-1185">Reference proteome</keyword>
<accession>A0A8H6S5X4</accession>
<dbReference type="GeneID" id="59350283"/>
<keyword evidence="2" id="KW-0223">Dioxygenase</keyword>
<dbReference type="AlphaFoldDB" id="A0A8H6S5X4"/>
<feature type="domain" description="Prolyl 4-hydroxylase alpha subunit Fe(2+) 2OG dioxygenase" evidence="1">
    <location>
        <begin position="175"/>
        <end position="264"/>
    </location>
</feature>
<dbReference type="Pfam" id="PF13640">
    <property type="entry name" value="2OG-FeII_Oxy_3"/>
    <property type="match status" value="1"/>
</dbReference>
<dbReference type="OrthoDB" id="27483at2759"/>
<keyword evidence="2" id="KW-0560">Oxidoreductase</keyword>
<dbReference type="RefSeq" id="XP_037215599.1">
    <property type="nucleotide sequence ID" value="XM_037367767.1"/>
</dbReference>
<dbReference type="PANTHER" id="PTHR33099:SF14">
    <property type="entry name" value="PROLYL 4-HYDROXYLASE ALPHA SUBUNIT FE(2+) 2OG DIOXYGENASE DOMAIN-CONTAINING PROTEIN"/>
    <property type="match status" value="1"/>
</dbReference>
<gene>
    <name evidence="2" type="ORF">MIND_01121000</name>
</gene>
<proteinExistence type="predicted"/>
<protein>
    <submittedName>
        <fullName evidence="2">Fe2OG dioxygenase domain-containing protein</fullName>
    </submittedName>
</protein>
<dbReference type="EMBL" id="JACAZF010000010">
    <property type="protein sequence ID" value="KAF7293436.1"/>
    <property type="molecule type" value="Genomic_DNA"/>
</dbReference>
<dbReference type="InterPro" id="IPR044862">
    <property type="entry name" value="Pro_4_hyd_alph_FE2OG_OXY"/>
</dbReference>
<evidence type="ECO:0000313" key="3">
    <source>
        <dbReference type="Proteomes" id="UP000636479"/>
    </source>
</evidence>
<sequence>MAEAHLSALREAMKQSTPWTCGVLDVWPEDLALFYKQTASNERLAAAMLNFAEATEACEPATFGLGTEDVLDEGYRKAGQLDCGNFAASLDIGTLNILDEIVGERDIGAMQYGWPVHGICRAGDIPDRCHVLLSHGRFPSTTESRFPSTTESSTEIMPELLEGRDDAVIRAELYKLNVYGPGSFFKSHKDTPRGKSMVGSLVIVLPTEHQGGQLNLSHGQNSFMFDSAIQLAGKNGSIAYIAFFSDVTHAVEPVIAGHRVTLTYHLLLSLKSSSHDLNTVTRQPSSEAEVAFQTALAALLADTAFLPEGGFLGFGLEHEYPSHAQFPTHWQTPSATCCLCSS</sequence>
<evidence type="ECO:0000313" key="2">
    <source>
        <dbReference type="EMBL" id="KAF7293436.1"/>
    </source>
</evidence>
<dbReference type="PANTHER" id="PTHR33099">
    <property type="entry name" value="FE2OG DIOXYGENASE DOMAIN-CONTAINING PROTEIN"/>
    <property type="match status" value="1"/>
</dbReference>
<name>A0A8H6S5X4_9AGAR</name>
<reference evidence="2" key="1">
    <citation type="submission" date="2020-05" db="EMBL/GenBank/DDBJ databases">
        <title>Mycena genomes resolve the evolution of fungal bioluminescence.</title>
        <authorList>
            <person name="Tsai I.J."/>
        </authorList>
    </citation>
    <scope>NUCLEOTIDE SEQUENCE</scope>
    <source>
        <strain evidence="2">171206Taipei</strain>
    </source>
</reference>
<comment type="caution">
    <text evidence="2">The sequence shown here is derived from an EMBL/GenBank/DDBJ whole genome shotgun (WGS) entry which is preliminary data.</text>
</comment>
<organism evidence="2 3">
    <name type="scientific">Mycena indigotica</name>
    <dbReference type="NCBI Taxonomy" id="2126181"/>
    <lineage>
        <taxon>Eukaryota</taxon>
        <taxon>Fungi</taxon>
        <taxon>Dikarya</taxon>
        <taxon>Basidiomycota</taxon>
        <taxon>Agaricomycotina</taxon>
        <taxon>Agaricomycetes</taxon>
        <taxon>Agaricomycetidae</taxon>
        <taxon>Agaricales</taxon>
        <taxon>Marasmiineae</taxon>
        <taxon>Mycenaceae</taxon>
        <taxon>Mycena</taxon>
    </lineage>
</organism>